<feature type="non-terminal residue" evidence="1">
    <location>
        <position position="1"/>
    </location>
</feature>
<organism evidence="1">
    <name type="scientific">Ixodes ricinus</name>
    <name type="common">Common tick</name>
    <name type="synonym">Acarus ricinus</name>
    <dbReference type="NCBI Taxonomy" id="34613"/>
    <lineage>
        <taxon>Eukaryota</taxon>
        <taxon>Metazoa</taxon>
        <taxon>Ecdysozoa</taxon>
        <taxon>Arthropoda</taxon>
        <taxon>Chelicerata</taxon>
        <taxon>Arachnida</taxon>
        <taxon>Acari</taxon>
        <taxon>Parasitiformes</taxon>
        <taxon>Ixodida</taxon>
        <taxon>Ixodoidea</taxon>
        <taxon>Ixodidae</taxon>
        <taxon>Ixodinae</taxon>
        <taxon>Ixodes</taxon>
    </lineage>
</organism>
<proteinExistence type="predicted"/>
<sequence>DFKLPTFLALPASFSSTSLGDIGGAHDVEREGLKAACIRQVEVSGVKQGFCSPLVRDNPTHFYTASETAQRAAWANELKQDLAAK</sequence>
<protein>
    <submittedName>
        <fullName evidence="1">Putative secreted protein</fullName>
    </submittedName>
</protein>
<evidence type="ECO:0000313" key="1">
    <source>
        <dbReference type="EMBL" id="JAR87724.1"/>
    </source>
</evidence>
<reference evidence="1" key="1">
    <citation type="journal article" date="2018" name="PLoS Negl. Trop. Dis.">
        <title>Sialome diversity of ticks revealed by RNAseq of single tick salivary glands.</title>
        <authorList>
            <person name="Perner J."/>
            <person name="Kropackova S."/>
            <person name="Kopacek P."/>
            <person name="Ribeiro J.M."/>
        </authorList>
    </citation>
    <scope>NUCLEOTIDE SEQUENCE</scope>
    <source>
        <strain evidence="1">Siblings of single egg batch collected in Ceske Budejovice</strain>
        <tissue evidence="1">Salivary glands</tissue>
    </source>
</reference>
<dbReference type="AlphaFoldDB" id="A0A147BAE8"/>
<dbReference type="EMBL" id="GEGO01007680">
    <property type="protein sequence ID" value="JAR87724.1"/>
    <property type="molecule type" value="Transcribed_RNA"/>
</dbReference>
<name>A0A147BAE8_IXORI</name>
<accession>A0A147BAE8</accession>
<feature type="non-terminal residue" evidence="1">
    <location>
        <position position="85"/>
    </location>
</feature>